<name>A0A2P1CD25_9CAUD</name>
<evidence type="ECO:0000313" key="2">
    <source>
        <dbReference type="Proteomes" id="UP000241655"/>
    </source>
</evidence>
<dbReference type="EMBL" id="MG920059">
    <property type="protein sequence ID" value="AVJ49104.1"/>
    <property type="molecule type" value="Genomic_DNA"/>
</dbReference>
<accession>A0A2P1CD25</accession>
<sequence length="78" mass="9372">MIALTIAYLRRIRAERAERRTLEAIADANHIRWARALAEQRREERRRFEAAMAALDEVCLVPWHRHLIERRLRRAGWG</sequence>
<reference evidence="1 2" key="1">
    <citation type="submission" date="2018-02" db="EMBL/GenBank/DDBJ databases">
        <authorList>
            <person name="Ng W.L."/>
            <person name="Stoner T.H."/>
            <person name="Russell D.A."/>
            <person name="Garlena R.A."/>
            <person name="Stoner T.H."/>
            <person name="Pope W.H."/>
            <person name="Jacobs-Sera D."/>
            <person name="Hatfull G.F."/>
        </authorList>
    </citation>
    <scope>NUCLEOTIDE SEQUENCE [LARGE SCALE GENOMIC DNA]</scope>
</reference>
<dbReference type="Proteomes" id="UP000241655">
    <property type="component" value="Segment"/>
</dbReference>
<organism evidence="1 2">
    <name type="scientific">Mycobacterium phage Baloo</name>
    <dbReference type="NCBI Taxonomy" id="2099645"/>
    <lineage>
        <taxon>Viruses</taxon>
        <taxon>Duplodnaviria</taxon>
        <taxon>Heunggongvirae</taxon>
        <taxon>Uroviricota</taxon>
        <taxon>Caudoviricetes</taxon>
        <taxon>Bclasvirinae</taxon>
        <taxon>Pipefishvirus</taxon>
        <taxon>Pipefishvirus athena</taxon>
    </lineage>
</organism>
<protein>
    <submittedName>
        <fullName evidence="1">Uncharacterized protein</fullName>
    </submittedName>
</protein>
<evidence type="ECO:0000313" key="1">
    <source>
        <dbReference type="EMBL" id="AVJ49104.1"/>
    </source>
</evidence>
<gene>
    <name evidence="1" type="primary">100</name>
    <name evidence="1" type="ORF">PBI_BALOO_100</name>
</gene>
<proteinExistence type="predicted"/>